<proteinExistence type="predicted"/>
<name>A0A645J7F1_9ZZZZ</name>
<sequence length="80" mass="9363">MESFGQKLFDELSPRTLARYLELYLADKEKRKRLLEFSRGEMITKPDSQAFYAMNLKLLRALYGEEAIDEIREKELSGGN</sequence>
<dbReference type="EMBL" id="VSSQ01133761">
    <property type="protein sequence ID" value="MPN59588.1"/>
    <property type="molecule type" value="Genomic_DNA"/>
</dbReference>
<evidence type="ECO:0000313" key="1">
    <source>
        <dbReference type="EMBL" id="MPN59588.1"/>
    </source>
</evidence>
<reference evidence="1" key="1">
    <citation type="submission" date="2019-08" db="EMBL/GenBank/DDBJ databases">
        <authorList>
            <person name="Kucharzyk K."/>
            <person name="Murdoch R.W."/>
            <person name="Higgins S."/>
            <person name="Loffler F."/>
        </authorList>
    </citation>
    <scope>NUCLEOTIDE SEQUENCE</scope>
</reference>
<protein>
    <submittedName>
        <fullName evidence="1">Uncharacterized protein</fullName>
    </submittedName>
</protein>
<dbReference type="AlphaFoldDB" id="A0A645J7F1"/>
<gene>
    <name evidence="1" type="ORF">SDC9_207309</name>
</gene>
<accession>A0A645J7F1</accession>
<organism evidence="1">
    <name type="scientific">bioreactor metagenome</name>
    <dbReference type="NCBI Taxonomy" id="1076179"/>
    <lineage>
        <taxon>unclassified sequences</taxon>
        <taxon>metagenomes</taxon>
        <taxon>ecological metagenomes</taxon>
    </lineage>
</organism>
<comment type="caution">
    <text evidence="1">The sequence shown here is derived from an EMBL/GenBank/DDBJ whole genome shotgun (WGS) entry which is preliminary data.</text>
</comment>